<sequence length="279" mass="30850">MMTVDEGYGAGVSGGCLEGEINRKQSGDENAVDDLLIGGFEASRDDEEDRRVISQEDSSENQDRNTIIGTSFNGGSVASHQTGIEKEGTINVEEIVKSAVADYMEGGGDDAANEFYSEASGMKTKTNLDNKLRSKDGTNDEELDVEAIVKSAVEAYMECDVVDEDSVTPFTNKSEPKLGKDLVIHANEQLYTVVMSNGRDDNADKQDEFASNIDKEVSEIPHFTWAYIDMVFFAFCVSKRYYTACFCFERRSVVIIDACKDGEDHDLRYTYDCIPKALV</sequence>
<protein>
    <submittedName>
        <fullName evidence="2">Uncharacterized protein</fullName>
    </submittedName>
</protein>
<proteinExistence type="predicted"/>
<keyword evidence="3" id="KW-1185">Reference proteome</keyword>
<reference evidence="2" key="1">
    <citation type="submission" date="2018-01" db="EMBL/GenBank/DDBJ databases">
        <authorList>
            <person name="Mao J.F."/>
        </authorList>
    </citation>
    <scope>NUCLEOTIDE SEQUENCE</scope>
    <source>
        <strain evidence="2">Huo1</strain>
        <tissue evidence="2">Leaf</tissue>
    </source>
</reference>
<dbReference type="AlphaFoldDB" id="A0A8X8XQR2"/>
<dbReference type="EMBL" id="PNBA02000008">
    <property type="protein sequence ID" value="KAG6415786.1"/>
    <property type="molecule type" value="Genomic_DNA"/>
</dbReference>
<evidence type="ECO:0000313" key="2">
    <source>
        <dbReference type="EMBL" id="KAG6415786.1"/>
    </source>
</evidence>
<comment type="caution">
    <text evidence="2">The sequence shown here is derived from an EMBL/GenBank/DDBJ whole genome shotgun (WGS) entry which is preliminary data.</text>
</comment>
<organism evidence="2">
    <name type="scientific">Salvia splendens</name>
    <name type="common">Scarlet sage</name>
    <dbReference type="NCBI Taxonomy" id="180675"/>
    <lineage>
        <taxon>Eukaryota</taxon>
        <taxon>Viridiplantae</taxon>
        <taxon>Streptophyta</taxon>
        <taxon>Embryophyta</taxon>
        <taxon>Tracheophyta</taxon>
        <taxon>Spermatophyta</taxon>
        <taxon>Magnoliopsida</taxon>
        <taxon>eudicotyledons</taxon>
        <taxon>Gunneridae</taxon>
        <taxon>Pentapetalae</taxon>
        <taxon>asterids</taxon>
        <taxon>lamiids</taxon>
        <taxon>Lamiales</taxon>
        <taxon>Lamiaceae</taxon>
        <taxon>Nepetoideae</taxon>
        <taxon>Mentheae</taxon>
        <taxon>Salviinae</taxon>
        <taxon>Salvia</taxon>
        <taxon>Salvia subgen. Calosphace</taxon>
        <taxon>core Calosphace</taxon>
    </lineage>
</organism>
<feature type="region of interest" description="Disordered" evidence="1">
    <location>
        <begin position="40"/>
        <end position="84"/>
    </location>
</feature>
<gene>
    <name evidence="2" type="ORF">SASPL_123204</name>
</gene>
<reference evidence="2" key="2">
    <citation type="submission" date="2020-08" db="EMBL/GenBank/DDBJ databases">
        <title>Plant Genome Project.</title>
        <authorList>
            <person name="Zhang R.-G."/>
        </authorList>
    </citation>
    <scope>NUCLEOTIDE SEQUENCE</scope>
    <source>
        <strain evidence="2">Huo1</strain>
        <tissue evidence="2">Leaf</tissue>
    </source>
</reference>
<feature type="compositionally biased region" description="Polar residues" evidence="1">
    <location>
        <begin position="64"/>
        <end position="82"/>
    </location>
</feature>
<name>A0A8X8XQR2_SALSN</name>
<dbReference type="Proteomes" id="UP000298416">
    <property type="component" value="Unassembled WGS sequence"/>
</dbReference>
<evidence type="ECO:0000256" key="1">
    <source>
        <dbReference type="SAM" id="MobiDB-lite"/>
    </source>
</evidence>
<accession>A0A8X8XQR2</accession>
<evidence type="ECO:0000313" key="3">
    <source>
        <dbReference type="Proteomes" id="UP000298416"/>
    </source>
</evidence>